<evidence type="ECO:0000313" key="2">
    <source>
        <dbReference type="Proteomes" id="UP000789525"/>
    </source>
</evidence>
<protein>
    <submittedName>
        <fullName evidence="1">4436_t:CDS:1</fullName>
    </submittedName>
</protein>
<gene>
    <name evidence="1" type="ORF">ACOLOM_LOCUS9033</name>
</gene>
<name>A0ACA9NUV7_9GLOM</name>
<comment type="caution">
    <text evidence="1">The sequence shown here is derived from an EMBL/GenBank/DDBJ whole genome shotgun (WGS) entry which is preliminary data.</text>
</comment>
<keyword evidence="2" id="KW-1185">Reference proteome</keyword>
<evidence type="ECO:0000313" key="1">
    <source>
        <dbReference type="EMBL" id="CAG8673160.1"/>
    </source>
</evidence>
<organism evidence="1 2">
    <name type="scientific">Acaulospora colombiana</name>
    <dbReference type="NCBI Taxonomy" id="27376"/>
    <lineage>
        <taxon>Eukaryota</taxon>
        <taxon>Fungi</taxon>
        <taxon>Fungi incertae sedis</taxon>
        <taxon>Mucoromycota</taxon>
        <taxon>Glomeromycotina</taxon>
        <taxon>Glomeromycetes</taxon>
        <taxon>Diversisporales</taxon>
        <taxon>Acaulosporaceae</taxon>
        <taxon>Acaulospora</taxon>
    </lineage>
</organism>
<feature type="non-terminal residue" evidence="1">
    <location>
        <position position="170"/>
    </location>
</feature>
<reference evidence="1" key="1">
    <citation type="submission" date="2021-06" db="EMBL/GenBank/DDBJ databases">
        <authorList>
            <person name="Kallberg Y."/>
            <person name="Tangrot J."/>
            <person name="Rosling A."/>
        </authorList>
    </citation>
    <scope>NUCLEOTIDE SEQUENCE</scope>
    <source>
        <strain evidence="1">CL356</strain>
    </source>
</reference>
<proteinExistence type="predicted"/>
<sequence length="170" mass="19170">MALEGDELFEMGSKNPKASVDVVQGGRVLLPAQMAEELTEAITKRDTSLPFSFARWSHMSRQFRMVPQTVIEDLSGSRAPDSSAQKRRSNAGKRGKKRARTVQSDEDEEMLDNYAERPTSRRKLRRIGSASHRRDEQDDIEVEEESDKDSTYLPEPVEGSHPITNDAHIA</sequence>
<dbReference type="Proteomes" id="UP000789525">
    <property type="component" value="Unassembled WGS sequence"/>
</dbReference>
<dbReference type="EMBL" id="CAJVPT010025005">
    <property type="protein sequence ID" value="CAG8673160.1"/>
    <property type="molecule type" value="Genomic_DNA"/>
</dbReference>
<accession>A0ACA9NUV7</accession>